<feature type="transmembrane region" description="Helical" evidence="8">
    <location>
        <begin position="15"/>
        <end position="33"/>
    </location>
</feature>
<evidence type="ECO:0000256" key="1">
    <source>
        <dbReference type="ARBA" id="ARBA00007150"/>
    </source>
</evidence>
<dbReference type="Pfam" id="PF01790">
    <property type="entry name" value="LGT"/>
    <property type="match status" value="1"/>
</dbReference>
<dbReference type="RefSeq" id="WP_377789393.1">
    <property type="nucleotide sequence ID" value="NZ_JBHLYQ010000064.1"/>
</dbReference>
<organism evidence="9 10">
    <name type="scientific">Aciditerrimonas ferrireducens</name>
    <dbReference type="NCBI Taxonomy" id="667306"/>
    <lineage>
        <taxon>Bacteria</taxon>
        <taxon>Bacillati</taxon>
        <taxon>Actinomycetota</taxon>
        <taxon>Acidimicrobiia</taxon>
        <taxon>Acidimicrobiales</taxon>
        <taxon>Acidimicrobiaceae</taxon>
        <taxon>Aciditerrimonas</taxon>
    </lineage>
</organism>
<proteinExistence type="inferred from homology"/>
<keyword evidence="3 9" id="KW-0808">Transferase</keyword>
<keyword evidence="4 8" id="KW-0812">Transmembrane</keyword>
<sequence length="289" mass="31841">MKPIPVVFHIWKLQIHTYGIGLAITFWVAYRYFDRRLRKWGYPTSWLTGAFVWIIVAAVVGARFMHVVSNWSAYAPDPIQVFAIWQGGLSSFGGLLFAIPTGLVVAHRRCPELHLIDALDLVSPVLMAGWALGRLLGPQLMVRGGGHPTTAWFGMYYADQVGKRLPVPIFQAFDSFVIFLVLLWIERHLAERPKGFVLAVTACLWGLARYLEEHLWLSYPGHLGSALVQDTGLALCGAGLLAAVALWLNRRRLPTAPAPLPTQQRGEGDVEGTEPAPSTVPLGGEAAAR</sequence>
<evidence type="ECO:0000256" key="8">
    <source>
        <dbReference type="SAM" id="Phobius"/>
    </source>
</evidence>
<dbReference type="EC" id="2.5.1.145" evidence="9"/>
<feature type="region of interest" description="Disordered" evidence="7">
    <location>
        <begin position="257"/>
        <end position="289"/>
    </location>
</feature>
<feature type="transmembrane region" description="Helical" evidence="8">
    <location>
        <begin position="231"/>
        <end position="248"/>
    </location>
</feature>
<gene>
    <name evidence="9" type="ORF">ACFFRE_07610</name>
</gene>
<dbReference type="PANTHER" id="PTHR30589:SF0">
    <property type="entry name" value="PHOSPHATIDYLGLYCEROL--PROLIPOPROTEIN DIACYLGLYCERYL TRANSFERASE"/>
    <property type="match status" value="1"/>
</dbReference>
<keyword evidence="5 8" id="KW-1133">Transmembrane helix</keyword>
<evidence type="ECO:0000256" key="7">
    <source>
        <dbReference type="SAM" id="MobiDB-lite"/>
    </source>
</evidence>
<keyword evidence="10" id="KW-1185">Reference proteome</keyword>
<dbReference type="EMBL" id="JBHLYQ010000064">
    <property type="protein sequence ID" value="MFC0082013.1"/>
    <property type="molecule type" value="Genomic_DNA"/>
</dbReference>
<protein>
    <submittedName>
        <fullName evidence="9">Prolipoprotein diacylglyceryl transferase</fullName>
        <ecNumber evidence="9">2.5.1.145</ecNumber>
    </submittedName>
</protein>
<evidence type="ECO:0000256" key="2">
    <source>
        <dbReference type="ARBA" id="ARBA00022475"/>
    </source>
</evidence>
<reference evidence="9 10" key="1">
    <citation type="submission" date="2024-09" db="EMBL/GenBank/DDBJ databases">
        <authorList>
            <person name="Sun Q."/>
            <person name="Mori K."/>
        </authorList>
    </citation>
    <scope>NUCLEOTIDE SEQUENCE [LARGE SCALE GENOMIC DNA]</scope>
    <source>
        <strain evidence="9 10">JCM 15389</strain>
    </source>
</reference>
<evidence type="ECO:0000256" key="5">
    <source>
        <dbReference type="ARBA" id="ARBA00022989"/>
    </source>
</evidence>
<comment type="caution">
    <text evidence="9">The sequence shown here is derived from an EMBL/GenBank/DDBJ whole genome shotgun (WGS) entry which is preliminary data.</text>
</comment>
<name>A0ABV6C2V2_9ACTN</name>
<evidence type="ECO:0000313" key="10">
    <source>
        <dbReference type="Proteomes" id="UP001589788"/>
    </source>
</evidence>
<evidence type="ECO:0000256" key="3">
    <source>
        <dbReference type="ARBA" id="ARBA00022679"/>
    </source>
</evidence>
<dbReference type="Proteomes" id="UP001589788">
    <property type="component" value="Unassembled WGS sequence"/>
</dbReference>
<dbReference type="GO" id="GO:0008961">
    <property type="term" value="F:phosphatidylglycerol-prolipoprotein diacylglyceryl transferase activity"/>
    <property type="evidence" value="ECO:0007669"/>
    <property type="project" value="UniProtKB-EC"/>
</dbReference>
<feature type="transmembrane region" description="Helical" evidence="8">
    <location>
        <begin position="45"/>
        <end position="64"/>
    </location>
</feature>
<keyword evidence="6 8" id="KW-0472">Membrane</keyword>
<dbReference type="InterPro" id="IPR001640">
    <property type="entry name" value="Lgt"/>
</dbReference>
<accession>A0ABV6C2V2</accession>
<comment type="similarity">
    <text evidence="1">Belongs to the Lgt family.</text>
</comment>
<evidence type="ECO:0000313" key="9">
    <source>
        <dbReference type="EMBL" id="MFC0082013.1"/>
    </source>
</evidence>
<feature type="transmembrane region" description="Helical" evidence="8">
    <location>
        <begin position="165"/>
        <end position="183"/>
    </location>
</feature>
<evidence type="ECO:0000256" key="4">
    <source>
        <dbReference type="ARBA" id="ARBA00022692"/>
    </source>
</evidence>
<keyword evidence="2" id="KW-1003">Cell membrane</keyword>
<evidence type="ECO:0000256" key="6">
    <source>
        <dbReference type="ARBA" id="ARBA00023136"/>
    </source>
</evidence>
<feature type="transmembrane region" description="Helical" evidence="8">
    <location>
        <begin position="84"/>
        <end position="106"/>
    </location>
</feature>
<dbReference type="PANTHER" id="PTHR30589">
    <property type="entry name" value="PROLIPOPROTEIN DIACYLGLYCERYL TRANSFERASE"/>
    <property type="match status" value="1"/>
</dbReference>